<evidence type="ECO:0000313" key="5">
    <source>
        <dbReference type="EMBL" id="OYX00232.1"/>
    </source>
</evidence>
<dbReference type="InterPro" id="IPR006913">
    <property type="entry name" value="CENP-V/GFA"/>
</dbReference>
<dbReference type="InterPro" id="IPR052355">
    <property type="entry name" value="CENP-V-like"/>
</dbReference>
<proteinExistence type="inferred from homology"/>
<dbReference type="Proteomes" id="UP000215616">
    <property type="component" value="Unassembled WGS sequence"/>
</dbReference>
<keyword evidence="3" id="KW-0862">Zinc</keyword>
<evidence type="ECO:0000256" key="1">
    <source>
        <dbReference type="ARBA" id="ARBA00005495"/>
    </source>
</evidence>
<evidence type="ECO:0000256" key="3">
    <source>
        <dbReference type="ARBA" id="ARBA00022833"/>
    </source>
</evidence>
<dbReference type="AlphaFoldDB" id="A0A258CYS3"/>
<dbReference type="PROSITE" id="PS51891">
    <property type="entry name" value="CENP_V_GFA"/>
    <property type="match status" value="1"/>
</dbReference>
<dbReference type="Pfam" id="PF04828">
    <property type="entry name" value="GFA"/>
    <property type="match status" value="1"/>
</dbReference>
<gene>
    <name evidence="5" type="ORF">B7Z12_16540</name>
</gene>
<dbReference type="EMBL" id="NCDQ01000328">
    <property type="protein sequence ID" value="OYX00232.1"/>
    <property type="molecule type" value="Genomic_DNA"/>
</dbReference>
<comment type="similarity">
    <text evidence="1">Belongs to the Gfa family.</text>
</comment>
<dbReference type="SUPFAM" id="SSF51316">
    <property type="entry name" value="Mss4-like"/>
    <property type="match status" value="1"/>
</dbReference>
<evidence type="ECO:0000256" key="2">
    <source>
        <dbReference type="ARBA" id="ARBA00022723"/>
    </source>
</evidence>
<comment type="caution">
    <text evidence="5">The sequence shown here is derived from an EMBL/GenBank/DDBJ whole genome shotgun (WGS) entry which is preliminary data.</text>
</comment>
<dbReference type="InterPro" id="IPR011057">
    <property type="entry name" value="Mss4-like_sf"/>
</dbReference>
<dbReference type="PANTHER" id="PTHR28620:SF1">
    <property type="entry name" value="CENP-V_GFA DOMAIN-CONTAINING PROTEIN"/>
    <property type="match status" value="1"/>
</dbReference>
<evidence type="ECO:0000313" key="6">
    <source>
        <dbReference type="Proteomes" id="UP000215616"/>
    </source>
</evidence>
<reference evidence="5 6" key="1">
    <citation type="submission" date="2017-03" db="EMBL/GenBank/DDBJ databases">
        <title>Lifting the veil on microbial sulfur biogeochemistry in mining wastewaters.</title>
        <authorList>
            <person name="Kantor R.S."/>
            <person name="Colenbrander Nelson T."/>
            <person name="Marshall S."/>
            <person name="Bennett D."/>
            <person name="Apte S."/>
            <person name="Camacho D."/>
            <person name="Thomas B.C."/>
            <person name="Warren L.A."/>
            <person name="Banfield J.F."/>
        </authorList>
    </citation>
    <scope>NUCLEOTIDE SEQUENCE [LARGE SCALE GENOMIC DNA]</scope>
    <source>
        <strain evidence="5">32-67-7</strain>
    </source>
</reference>
<dbReference type="GO" id="GO:0016846">
    <property type="term" value="F:carbon-sulfur lyase activity"/>
    <property type="evidence" value="ECO:0007669"/>
    <property type="project" value="InterPro"/>
</dbReference>
<keyword evidence="2" id="KW-0479">Metal-binding</keyword>
<protein>
    <recommendedName>
        <fullName evidence="4">CENP-V/GFA domain-containing protein</fullName>
    </recommendedName>
</protein>
<accession>A0A258CYS3</accession>
<dbReference type="GO" id="GO:0046872">
    <property type="term" value="F:metal ion binding"/>
    <property type="evidence" value="ECO:0007669"/>
    <property type="project" value="UniProtKB-KW"/>
</dbReference>
<evidence type="ECO:0000259" key="4">
    <source>
        <dbReference type="PROSITE" id="PS51891"/>
    </source>
</evidence>
<dbReference type="Gene3D" id="2.170.150.70">
    <property type="match status" value="1"/>
</dbReference>
<name>A0A258CYS3_CAUVI</name>
<dbReference type="PANTHER" id="PTHR28620">
    <property type="entry name" value="CENTROMERE PROTEIN V"/>
    <property type="match status" value="1"/>
</dbReference>
<organism evidence="5 6">
    <name type="scientific">Caulobacter vibrioides</name>
    <name type="common">Caulobacter crescentus</name>
    <dbReference type="NCBI Taxonomy" id="155892"/>
    <lineage>
        <taxon>Bacteria</taxon>
        <taxon>Pseudomonadati</taxon>
        <taxon>Pseudomonadota</taxon>
        <taxon>Alphaproteobacteria</taxon>
        <taxon>Caulobacterales</taxon>
        <taxon>Caulobacteraceae</taxon>
        <taxon>Caulobacter</taxon>
    </lineage>
</organism>
<feature type="domain" description="CENP-V/GFA" evidence="4">
    <location>
        <begin position="4"/>
        <end position="109"/>
    </location>
</feature>
<sequence>MAQHQGGCQCGQVRFRVDVELEDSIQCNCSRCGKLGSVLAFADSASFTLEQGEDALTEFRFNTHRVAHLFCRACGIQSFGRGTAPNGQEVIAVNLRNGDCSGGSPRFWPAASRRHRLRDRDDKFRPDGQSTLTGLQALIP</sequence>